<keyword evidence="7 9" id="KW-1208">Phospholipid metabolism</keyword>
<sequence length="252" mass="27566">MNIYQNILNAISKGEKLLAVLIDPDKMKIVDVSNFISKVNQSIATQIFVGGSEVDEGVTETLVVEIKKHTKLPVVLFPGDVIQITDKADGILFLSLISGRNPDYLIGKHVEAVSKLRDTKLEVIPTGYLLIENGKETSVERVSKTKPLKRNNLKTIVDTAKAGELLGNKLIYLEAGSGATHAIESEIIQQVKKELNIPLIVGGGIRSKQELESAYKAGADIVVIGTAFEQDEAFFDELRSLLPSGQFPKREK</sequence>
<dbReference type="InterPro" id="IPR010946">
    <property type="entry name" value="GGGP_synth"/>
</dbReference>
<dbReference type="InterPro" id="IPR038597">
    <property type="entry name" value="GGGP/HepGP_synthase_sf"/>
</dbReference>
<evidence type="ECO:0000256" key="4">
    <source>
        <dbReference type="ARBA" id="ARBA00022842"/>
    </source>
</evidence>
<dbReference type="SUPFAM" id="SSF51395">
    <property type="entry name" value="FMN-linked oxidoreductases"/>
    <property type="match status" value="1"/>
</dbReference>
<reference evidence="10 11" key="1">
    <citation type="submission" date="2024-09" db="EMBL/GenBank/DDBJ databases">
        <authorList>
            <person name="Sun Q."/>
            <person name="Mori K."/>
        </authorList>
    </citation>
    <scope>NUCLEOTIDE SEQUENCE [LARGE SCALE GENOMIC DNA]</scope>
    <source>
        <strain evidence="10 11">NCAIM B.02481</strain>
    </source>
</reference>
<proteinExistence type="inferred from homology"/>
<keyword evidence="6 9" id="KW-0594">Phospholipid biosynthesis</keyword>
<name>A0ABV6Q5P4_9FLAO</name>
<dbReference type="NCBIfam" id="NF003198">
    <property type="entry name" value="PRK04169.1-2"/>
    <property type="match status" value="1"/>
</dbReference>
<dbReference type="InterPro" id="IPR039074">
    <property type="entry name" value="GGGP/HepGP_synthase_I"/>
</dbReference>
<gene>
    <name evidence="10" type="ORF">ACFFGA_01385</name>
</gene>
<evidence type="ECO:0000313" key="10">
    <source>
        <dbReference type="EMBL" id="MFC0603192.1"/>
    </source>
</evidence>
<accession>A0ABV6Q5P4</accession>
<organism evidence="10 11">
    <name type="scientific">Winogradskyella pulchriflava</name>
    <dbReference type="NCBI Taxonomy" id="1110688"/>
    <lineage>
        <taxon>Bacteria</taxon>
        <taxon>Pseudomonadati</taxon>
        <taxon>Bacteroidota</taxon>
        <taxon>Flavobacteriia</taxon>
        <taxon>Flavobacteriales</taxon>
        <taxon>Flavobacteriaceae</taxon>
        <taxon>Winogradskyella</taxon>
    </lineage>
</organism>
<feature type="binding site" evidence="9">
    <location>
        <begin position="172"/>
        <end position="178"/>
    </location>
    <ligand>
        <name>sn-glycerol 1-phosphate</name>
        <dbReference type="ChEBI" id="CHEBI:57685"/>
    </ligand>
</feature>
<dbReference type="Pfam" id="PF01884">
    <property type="entry name" value="PcrB"/>
    <property type="match status" value="1"/>
</dbReference>
<evidence type="ECO:0000256" key="6">
    <source>
        <dbReference type="ARBA" id="ARBA00023209"/>
    </source>
</evidence>
<keyword evidence="1 9" id="KW-0444">Lipid biosynthesis</keyword>
<evidence type="ECO:0000256" key="7">
    <source>
        <dbReference type="ARBA" id="ARBA00023264"/>
    </source>
</evidence>
<evidence type="ECO:0000313" key="11">
    <source>
        <dbReference type="Proteomes" id="UP001589832"/>
    </source>
</evidence>
<keyword evidence="11" id="KW-1185">Reference proteome</keyword>
<evidence type="ECO:0000256" key="2">
    <source>
        <dbReference type="ARBA" id="ARBA00022679"/>
    </source>
</evidence>
<comment type="similarity">
    <text evidence="9">Belongs to the GGGP/HepGP synthase family. Group II subfamily.</text>
</comment>
<evidence type="ECO:0000256" key="8">
    <source>
        <dbReference type="ARBA" id="ARBA00047288"/>
    </source>
</evidence>
<dbReference type="NCBIfam" id="TIGR01769">
    <property type="entry name" value="GGGP"/>
    <property type="match status" value="1"/>
</dbReference>
<keyword evidence="5 9" id="KW-0443">Lipid metabolism</keyword>
<dbReference type="Gene3D" id="3.20.20.390">
    <property type="entry name" value="FMN-linked oxidoreductases"/>
    <property type="match status" value="1"/>
</dbReference>
<dbReference type="EMBL" id="JBHLTQ010000001">
    <property type="protein sequence ID" value="MFC0603192.1"/>
    <property type="molecule type" value="Genomic_DNA"/>
</dbReference>
<feature type="binding site" evidence="9">
    <location>
        <position position="52"/>
    </location>
    <ligand>
        <name>Mg(2+)</name>
        <dbReference type="ChEBI" id="CHEBI:18420"/>
    </ligand>
</feature>
<comment type="catalytic activity">
    <reaction evidence="8 9">
        <text>sn-glycerol 1-phosphate + (2E,6E,10E)-geranylgeranyl diphosphate = sn-3-O-(geranylgeranyl)glycerol 1-phosphate + diphosphate</text>
        <dbReference type="Rhea" id="RHEA:23404"/>
        <dbReference type="ChEBI" id="CHEBI:33019"/>
        <dbReference type="ChEBI" id="CHEBI:57677"/>
        <dbReference type="ChEBI" id="CHEBI:57685"/>
        <dbReference type="ChEBI" id="CHEBI:58756"/>
        <dbReference type="EC" id="2.5.1.41"/>
    </reaction>
</comment>
<dbReference type="NCBIfam" id="TIGR01768">
    <property type="entry name" value="GGGP-family"/>
    <property type="match status" value="1"/>
</dbReference>
<comment type="function">
    <text evidence="9">Prenyltransferase that catalyzes the transfer of the geranylgeranyl moiety of geranylgeranyl diphosphate (GGPP) to the C3 hydroxyl of sn-glycerol-1-phosphate (G1P).</text>
</comment>
<keyword evidence="3 9" id="KW-0479">Metal-binding</keyword>
<dbReference type="PANTHER" id="PTHR40029">
    <property type="match status" value="1"/>
</dbReference>
<evidence type="ECO:0000256" key="1">
    <source>
        <dbReference type="ARBA" id="ARBA00022516"/>
    </source>
</evidence>
<dbReference type="Proteomes" id="UP001589832">
    <property type="component" value="Unassembled WGS sequence"/>
</dbReference>
<keyword evidence="4 9" id="KW-0460">Magnesium</keyword>
<comment type="caution">
    <text evidence="9">Lacks conserved residue(s) required for the propagation of feature annotation.</text>
</comment>
<dbReference type="EC" id="2.5.1.41" evidence="9"/>
<evidence type="ECO:0000256" key="3">
    <source>
        <dbReference type="ARBA" id="ARBA00022723"/>
    </source>
</evidence>
<comment type="cofactor">
    <cofactor evidence="9">
        <name>Mg(2+)</name>
        <dbReference type="ChEBI" id="CHEBI:18420"/>
    </cofactor>
</comment>
<dbReference type="InterPro" id="IPR008205">
    <property type="entry name" value="GGGP_HepGP_synthase"/>
</dbReference>
<evidence type="ECO:0000256" key="9">
    <source>
        <dbReference type="HAMAP-Rule" id="MF_00112"/>
    </source>
</evidence>
<evidence type="ECO:0000256" key="5">
    <source>
        <dbReference type="ARBA" id="ARBA00023098"/>
    </source>
</evidence>
<feature type="binding site" evidence="9">
    <location>
        <begin position="203"/>
        <end position="204"/>
    </location>
    <ligand>
        <name>sn-glycerol 1-phosphate</name>
        <dbReference type="ChEBI" id="CHEBI:57685"/>
    </ligand>
</feature>
<keyword evidence="2 9" id="KW-0808">Transferase</keyword>
<dbReference type="PANTHER" id="PTHR40029:SF2">
    <property type="entry name" value="HEPTAPRENYLGLYCERYL PHOSPHATE SYNTHASE"/>
    <property type="match status" value="1"/>
</dbReference>
<dbReference type="HAMAP" id="MF_00112">
    <property type="entry name" value="GGGP_HepGP_synthase"/>
    <property type="match status" value="1"/>
</dbReference>
<feature type="binding site" evidence="9">
    <location>
        <position position="23"/>
    </location>
    <ligand>
        <name>Mg(2+)</name>
        <dbReference type="ChEBI" id="CHEBI:18420"/>
    </ligand>
</feature>
<protein>
    <recommendedName>
        <fullName evidence="9">Geranylgeranylglyceryl phosphate synthase</fullName>
        <shortName evidence="9">GGGP synthase</shortName>
        <shortName evidence="9">GGGPS</shortName>
        <ecNumber evidence="9">2.5.1.41</ecNumber>
    </recommendedName>
    <alternativeName>
        <fullName evidence="9">(S)-3-O-geranylgeranylglyceryl phosphate synthase</fullName>
    </alternativeName>
    <alternativeName>
        <fullName evidence="9">Phosphoglycerol geranylgeranyltransferase</fullName>
    </alternativeName>
</protein>
<dbReference type="RefSeq" id="WP_386058567.1">
    <property type="nucleotide sequence ID" value="NZ_JBHLTQ010000001.1"/>
</dbReference>
<comment type="caution">
    <text evidence="10">The sequence shown here is derived from an EMBL/GenBank/DDBJ whole genome shotgun (WGS) entry which is preliminary data.</text>
</comment>
<feature type="binding site" evidence="9">
    <location>
        <begin position="225"/>
        <end position="226"/>
    </location>
    <ligand>
        <name>sn-glycerol 1-phosphate</name>
        <dbReference type="ChEBI" id="CHEBI:57685"/>
    </ligand>
</feature>